<evidence type="ECO:0000313" key="4">
    <source>
        <dbReference type="WBParaSite" id="GPUH_0000544201-mRNA-1"/>
    </source>
</evidence>
<protein>
    <submittedName>
        <fullName evidence="4">Secreted protein</fullName>
    </submittedName>
</protein>
<proteinExistence type="predicted"/>
<organism evidence="4">
    <name type="scientific">Gongylonema pulchrum</name>
    <dbReference type="NCBI Taxonomy" id="637853"/>
    <lineage>
        <taxon>Eukaryota</taxon>
        <taxon>Metazoa</taxon>
        <taxon>Ecdysozoa</taxon>
        <taxon>Nematoda</taxon>
        <taxon>Chromadorea</taxon>
        <taxon>Rhabditida</taxon>
        <taxon>Spirurina</taxon>
        <taxon>Spiruromorpha</taxon>
        <taxon>Spiruroidea</taxon>
        <taxon>Gongylonematidae</taxon>
        <taxon>Gongylonema</taxon>
    </lineage>
</organism>
<accession>A0A183D9P4</accession>
<evidence type="ECO:0000256" key="1">
    <source>
        <dbReference type="SAM" id="SignalP"/>
    </source>
</evidence>
<dbReference type="AlphaFoldDB" id="A0A183D9P4"/>
<sequence>MKRCHLGFAILLCFVALMQLPAHSYALDQQAVDAFKNYLEELYNKYFKDKTKIVKTIYKMFNWKLQKAAGSEAAKTYVSKVLKLQLNLCAPIDTYKISDGMANKVPKHVLDEAARIWKSINADEFSFRNE</sequence>
<gene>
    <name evidence="2" type="ORF">GPUH_LOCUS5435</name>
</gene>
<reference evidence="4" key="1">
    <citation type="submission" date="2016-06" db="UniProtKB">
        <authorList>
            <consortium name="WormBaseParasite"/>
        </authorList>
    </citation>
    <scope>IDENTIFICATION</scope>
</reference>
<reference evidence="2 3" key="2">
    <citation type="submission" date="2018-11" db="EMBL/GenBank/DDBJ databases">
        <authorList>
            <consortium name="Pathogen Informatics"/>
        </authorList>
    </citation>
    <scope>NUCLEOTIDE SEQUENCE [LARGE SCALE GENOMIC DNA]</scope>
</reference>
<name>A0A183D9P4_9BILA</name>
<evidence type="ECO:0000313" key="3">
    <source>
        <dbReference type="Proteomes" id="UP000271098"/>
    </source>
</evidence>
<dbReference type="Proteomes" id="UP000271098">
    <property type="component" value="Unassembled WGS sequence"/>
</dbReference>
<evidence type="ECO:0000313" key="2">
    <source>
        <dbReference type="EMBL" id="VDK50794.1"/>
    </source>
</evidence>
<feature type="signal peptide" evidence="1">
    <location>
        <begin position="1"/>
        <end position="26"/>
    </location>
</feature>
<dbReference type="EMBL" id="UYRT01011581">
    <property type="protein sequence ID" value="VDK50794.1"/>
    <property type="molecule type" value="Genomic_DNA"/>
</dbReference>
<keyword evidence="3" id="KW-1185">Reference proteome</keyword>
<keyword evidence="1" id="KW-0732">Signal</keyword>
<dbReference type="WBParaSite" id="GPUH_0000544201-mRNA-1">
    <property type="protein sequence ID" value="GPUH_0000544201-mRNA-1"/>
    <property type="gene ID" value="GPUH_0000544201"/>
</dbReference>
<feature type="chain" id="PRO_5043138641" evidence="1">
    <location>
        <begin position="27"/>
        <end position="130"/>
    </location>
</feature>